<name>A0A0M0KIT7_ALKHA</name>
<dbReference type="PATRIC" id="fig|136160.3.peg.1579"/>
<comment type="caution">
    <text evidence="1">The sequence shown here is derived from an EMBL/GenBank/DDBJ whole genome shotgun (WGS) entry which is preliminary data.</text>
</comment>
<evidence type="ECO:0000313" key="1">
    <source>
        <dbReference type="EMBL" id="KOO38522.1"/>
    </source>
</evidence>
<dbReference type="AlphaFoldDB" id="A0A0M0KIT7"/>
<reference evidence="1" key="1">
    <citation type="submission" date="2015-08" db="EMBL/GenBank/DDBJ databases">
        <title>Complete DNA Sequence of Pseudomonas syringae pv. actinidiae, the Causal Agent of Kiwifruit Canker Disease.</title>
        <authorList>
            <person name="Rikkerink E.H.A."/>
            <person name="Fineran P.C."/>
        </authorList>
    </citation>
    <scope>NUCLEOTIDE SEQUENCE</scope>
    <source>
        <strain evidence="1">DSM 13666</strain>
    </source>
</reference>
<organism evidence="1">
    <name type="scientific">Halalkalibacterium halodurans</name>
    <name type="common">Bacillus halodurans</name>
    <dbReference type="NCBI Taxonomy" id="86665"/>
    <lineage>
        <taxon>Bacteria</taxon>
        <taxon>Bacillati</taxon>
        <taxon>Bacillota</taxon>
        <taxon>Bacilli</taxon>
        <taxon>Bacillales</taxon>
        <taxon>Bacillaceae</taxon>
        <taxon>Halalkalibacterium (ex Joshi et al. 2022)</taxon>
    </lineage>
</organism>
<proteinExistence type="predicted"/>
<dbReference type="RefSeq" id="WP_053430795.1">
    <property type="nucleotide sequence ID" value="NZ_LILD02000041.1"/>
</dbReference>
<sequence length="151" mass="17708">MSTQITKAHLDFLEEARKAFQECPRLETYRDDSSQYIALRRGEDRDCIEVLELQNEVALFVQQVDPTPHVRAAVRRFSIEMERQLKVNDHKGGWKNEHHEFLFKEMARNINHLADALKGKSCVKDRYEITIRCANIANYAMMIVDNEGERL</sequence>
<accession>A0A0M0KIT7</accession>
<dbReference type="EMBL" id="LILD01000001">
    <property type="protein sequence ID" value="KOO38522.1"/>
    <property type="molecule type" value="Genomic_DNA"/>
</dbReference>
<protein>
    <submittedName>
        <fullName evidence="1">Uncharacterized protein</fullName>
    </submittedName>
</protein>
<gene>
    <name evidence="1" type="ORF">AMD02_06385</name>
</gene>